<dbReference type="Proteomes" id="UP001420932">
    <property type="component" value="Unassembled WGS sequence"/>
</dbReference>
<evidence type="ECO:0000313" key="2">
    <source>
        <dbReference type="Proteomes" id="UP001420932"/>
    </source>
</evidence>
<reference evidence="1 2" key="1">
    <citation type="submission" date="2024-01" db="EMBL/GenBank/DDBJ databases">
        <title>Genome assemblies of Stephania.</title>
        <authorList>
            <person name="Yang L."/>
        </authorList>
    </citation>
    <scope>NUCLEOTIDE SEQUENCE [LARGE SCALE GENOMIC DNA]</scope>
    <source>
        <strain evidence="1">YNDBR</strain>
        <tissue evidence="1">Leaf</tissue>
    </source>
</reference>
<protein>
    <submittedName>
        <fullName evidence="1">Uncharacterized protein</fullName>
    </submittedName>
</protein>
<name>A0AAP0LEN5_9MAGN</name>
<accession>A0AAP0LEN5</accession>
<comment type="caution">
    <text evidence="1">The sequence shown here is derived from an EMBL/GenBank/DDBJ whole genome shotgun (WGS) entry which is preliminary data.</text>
</comment>
<organism evidence="1 2">
    <name type="scientific">Stephania yunnanensis</name>
    <dbReference type="NCBI Taxonomy" id="152371"/>
    <lineage>
        <taxon>Eukaryota</taxon>
        <taxon>Viridiplantae</taxon>
        <taxon>Streptophyta</taxon>
        <taxon>Embryophyta</taxon>
        <taxon>Tracheophyta</taxon>
        <taxon>Spermatophyta</taxon>
        <taxon>Magnoliopsida</taxon>
        <taxon>Ranunculales</taxon>
        <taxon>Menispermaceae</taxon>
        <taxon>Menispermoideae</taxon>
        <taxon>Cissampelideae</taxon>
        <taxon>Stephania</taxon>
    </lineage>
</organism>
<sequence>MHDEMLILGYVDVWSMYMEVCYVYCPRDTCHKKIQWRMVGRLMHIGTMI</sequence>
<evidence type="ECO:0000313" key="1">
    <source>
        <dbReference type="EMBL" id="KAK9169701.1"/>
    </source>
</evidence>
<proteinExistence type="predicted"/>
<gene>
    <name evidence="1" type="ORF">Syun_001841</name>
</gene>
<dbReference type="AlphaFoldDB" id="A0AAP0LEN5"/>
<keyword evidence="2" id="KW-1185">Reference proteome</keyword>
<dbReference type="EMBL" id="JBBNAF010000001">
    <property type="protein sequence ID" value="KAK9169701.1"/>
    <property type="molecule type" value="Genomic_DNA"/>
</dbReference>